<evidence type="ECO:0000313" key="4">
    <source>
        <dbReference type="EMBL" id="QBI01129.1"/>
    </source>
</evidence>
<dbReference type="Proteomes" id="UP000628442">
    <property type="component" value="Unassembled WGS sequence"/>
</dbReference>
<dbReference type="AlphaFoldDB" id="A0A411WWU3"/>
<evidence type="ECO:0000313" key="6">
    <source>
        <dbReference type="Proteomes" id="UP000628442"/>
    </source>
</evidence>
<reference evidence="3" key="3">
    <citation type="submission" date="2022-12" db="EMBL/GenBank/DDBJ databases">
        <authorList>
            <person name="Sun Q."/>
            <person name="Kim S."/>
        </authorList>
    </citation>
    <scope>NUCLEOTIDE SEQUENCE</scope>
    <source>
        <strain evidence="3">KCTC 12343</strain>
    </source>
</reference>
<dbReference type="InterPro" id="IPR029106">
    <property type="entry name" value="Ntox43"/>
</dbReference>
<evidence type="ECO:0000313" key="5">
    <source>
        <dbReference type="Proteomes" id="UP000292307"/>
    </source>
</evidence>
<organism evidence="3 6">
    <name type="scientific">Pseudoduganella albidiflava</name>
    <dbReference type="NCBI Taxonomy" id="321983"/>
    <lineage>
        <taxon>Bacteria</taxon>
        <taxon>Pseudomonadati</taxon>
        <taxon>Pseudomonadota</taxon>
        <taxon>Betaproteobacteria</taxon>
        <taxon>Burkholderiales</taxon>
        <taxon>Oxalobacteraceae</taxon>
        <taxon>Telluria group</taxon>
        <taxon>Pseudoduganella</taxon>
    </lineage>
</organism>
<dbReference type="Proteomes" id="UP000292307">
    <property type="component" value="Chromosome"/>
</dbReference>
<keyword evidence="5" id="KW-1185">Reference proteome</keyword>
<proteinExistence type="predicted"/>
<dbReference type="RefSeq" id="WP_131145253.1">
    <property type="nucleotide sequence ID" value="NZ_BMWV01000007.1"/>
</dbReference>
<protein>
    <submittedName>
        <fullName evidence="4">DUF4150 domain-containing protein</fullName>
    </submittedName>
</protein>
<reference evidence="3" key="1">
    <citation type="journal article" date="2014" name="Int. J. Syst. Evol. Microbiol.">
        <title>Complete genome sequence of Corynebacterium casei LMG S-19264T (=DSM 44701T), isolated from a smear-ripened cheese.</title>
        <authorList>
            <consortium name="US DOE Joint Genome Institute (JGI-PGF)"/>
            <person name="Walter F."/>
            <person name="Albersmeier A."/>
            <person name="Kalinowski J."/>
            <person name="Ruckert C."/>
        </authorList>
    </citation>
    <scope>NUCLEOTIDE SEQUENCE</scope>
    <source>
        <strain evidence="3">KCTC 12343</strain>
    </source>
</reference>
<feature type="region of interest" description="Disordered" evidence="1">
    <location>
        <begin position="1"/>
        <end position="28"/>
    </location>
</feature>
<dbReference type="Pfam" id="PF13665">
    <property type="entry name" value="Tox-PAAR-like"/>
    <property type="match status" value="1"/>
</dbReference>
<dbReference type="CDD" id="cd14740">
    <property type="entry name" value="PAAR_4"/>
    <property type="match status" value="1"/>
</dbReference>
<feature type="region of interest" description="Disordered" evidence="1">
    <location>
        <begin position="336"/>
        <end position="379"/>
    </location>
</feature>
<gene>
    <name evidence="4" type="ORF">EYF70_09955</name>
    <name evidence="3" type="ORF">GCM10007387_33160</name>
</gene>
<sequence>MADDSKDRNASLPNQPADVPLPGATSGNELQGKLVEQIAEFEAKMQQACKPALPVSPGGNKLGARKCATFKAICTAPSINRTPRGSKYVPLPYQTVQDLSNSVTTARTVNFNGLPAYLLDQTIQPKGTGDERGTGKGIRSKTVTGEVKPVSGCKTVRIEGRRVVREGDKCTMNGGNNPGVFVYSGVQPNPREPTIVQPACQNISSPNTFNFLRNPEPLFDSKKLFRTPPLRTYQPYDHRLEAWTERSDKQRQRTVNSLGIALLGIHGVFGTLARITGQDEDAVARANMVGASTLSLEAVAAPMLSMAPRTAVSRILPHNRGAYTTPTVPRAKGVRVEGRANNGGRLLSSDKLDNGGKRKPGPGSWPVTGGSGPVRGTIGITSDTSTLALQRYYPKGGGIEFVYDPITNVFVTGRTPKGMYNGSWHQQLAKAINASHDKVVGGTFSRGPHGEFITTEQSGHYGRNWNDPVRAQFEEWLNARVGKPVRHKKWGNE</sequence>
<reference evidence="4 5" key="2">
    <citation type="submission" date="2019-02" db="EMBL/GenBank/DDBJ databases">
        <title>Draft Genome Sequences of Six Type Strains of the Genus Massilia.</title>
        <authorList>
            <person name="Miess H."/>
            <person name="Frediansyhah A."/>
            <person name="Gross H."/>
        </authorList>
    </citation>
    <scope>NUCLEOTIDE SEQUENCE [LARGE SCALE GENOMIC DNA]</scope>
    <source>
        <strain evidence="4 5">DSM 17472</strain>
    </source>
</reference>
<dbReference type="OrthoDB" id="8852350at2"/>
<feature type="domain" description="Bacterial toxin 43" evidence="2">
    <location>
        <begin position="369"/>
        <end position="472"/>
    </location>
</feature>
<evidence type="ECO:0000259" key="2">
    <source>
        <dbReference type="Pfam" id="PF15537"/>
    </source>
</evidence>
<evidence type="ECO:0000256" key="1">
    <source>
        <dbReference type="SAM" id="MobiDB-lite"/>
    </source>
</evidence>
<evidence type="ECO:0000313" key="3">
    <source>
        <dbReference type="EMBL" id="GGY48357.1"/>
    </source>
</evidence>
<accession>A0A411WWU3</accession>
<dbReference type="EMBL" id="CP036401">
    <property type="protein sequence ID" value="QBI01129.1"/>
    <property type="molecule type" value="Genomic_DNA"/>
</dbReference>
<dbReference type="Pfam" id="PF15537">
    <property type="entry name" value="Ntox43"/>
    <property type="match status" value="1"/>
</dbReference>
<dbReference type="EMBL" id="BMWV01000007">
    <property type="protein sequence ID" value="GGY48357.1"/>
    <property type="molecule type" value="Genomic_DNA"/>
</dbReference>
<name>A0A411WWU3_9BURK</name>